<proteinExistence type="predicted"/>
<sequence length="149" mass="16848">MRVIIYTAAVLFCATISQGDRCRFVYPVITSTIKCEDKVYHRDNKTIAAVNSCAQGKNGNEITIKDTNCIFNKLGFLKNGKLNRRALGISNRKFFPSHHAALTNGTAKCAAENSKESDEKDQFKHVECRLKVFRDVCKHETCDWLNTLD</sequence>
<dbReference type="AlphaFoldDB" id="A0A8J2PPW7"/>
<comment type="caution">
    <text evidence="2">The sequence shown here is derived from an EMBL/GenBank/DDBJ whole genome shotgun (WGS) entry which is preliminary data.</text>
</comment>
<organism evidence="2 3">
    <name type="scientific">Allacma fusca</name>
    <dbReference type="NCBI Taxonomy" id="39272"/>
    <lineage>
        <taxon>Eukaryota</taxon>
        <taxon>Metazoa</taxon>
        <taxon>Ecdysozoa</taxon>
        <taxon>Arthropoda</taxon>
        <taxon>Hexapoda</taxon>
        <taxon>Collembola</taxon>
        <taxon>Symphypleona</taxon>
        <taxon>Sminthuridae</taxon>
        <taxon>Allacma</taxon>
    </lineage>
</organism>
<dbReference type="EMBL" id="CAJVCH010561973">
    <property type="protein sequence ID" value="CAG7831780.1"/>
    <property type="molecule type" value="Genomic_DNA"/>
</dbReference>
<reference evidence="2" key="1">
    <citation type="submission" date="2021-06" db="EMBL/GenBank/DDBJ databases">
        <authorList>
            <person name="Hodson N. C."/>
            <person name="Mongue J. A."/>
            <person name="Jaron S. K."/>
        </authorList>
    </citation>
    <scope>NUCLEOTIDE SEQUENCE</scope>
</reference>
<gene>
    <name evidence="2" type="ORF">AFUS01_LOCUS41505</name>
</gene>
<evidence type="ECO:0000313" key="2">
    <source>
        <dbReference type="EMBL" id="CAG7831780.1"/>
    </source>
</evidence>
<feature type="chain" id="PRO_5035308806" evidence="1">
    <location>
        <begin position="20"/>
        <end position="149"/>
    </location>
</feature>
<evidence type="ECO:0000256" key="1">
    <source>
        <dbReference type="SAM" id="SignalP"/>
    </source>
</evidence>
<keyword evidence="1" id="KW-0732">Signal</keyword>
<name>A0A8J2PPW7_9HEXA</name>
<keyword evidence="3" id="KW-1185">Reference proteome</keyword>
<dbReference type="Proteomes" id="UP000708208">
    <property type="component" value="Unassembled WGS sequence"/>
</dbReference>
<protein>
    <submittedName>
        <fullName evidence="2">Uncharacterized protein</fullName>
    </submittedName>
</protein>
<feature type="signal peptide" evidence="1">
    <location>
        <begin position="1"/>
        <end position="19"/>
    </location>
</feature>
<evidence type="ECO:0000313" key="3">
    <source>
        <dbReference type="Proteomes" id="UP000708208"/>
    </source>
</evidence>
<accession>A0A8J2PPW7</accession>